<proteinExistence type="predicted"/>
<evidence type="ECO:0000256" key="3">
    <source>
        <dbReference type="ARBA" id="ARBA00022714"/>
    </source>
</evidence>
<dbReference type="OrthoDB" id="35401at2157"/>
<keyword evidence="4" id="KW-0479">Metal-binding</keyword>
<keyword evidence="8" id="KW-0411">Iron-sulfur</keyword>
<dbReference type="InterPro" id="IPR008333">
    <property type="entry name" value="Cbr1-like_FAD-bd_dom"/>
</dbReference>
<dbReference type="SUPFAM" id="SSF52343">
    <property type="entry name" value="Ferredoxin reductase-like, C-terminal NADP-linked domain"/>
    <property type="match status" value="1"/>
</dbReference>
<dbReference type="PANTHER" id="PTHR47354">
    <property type="entry name" value="NADH OXIDOREDUCTASE HCR"/>
    <property type="match status" value="1"/>
</dbReference>
<evidence type="ECO:0000256" key="8">
    <source>
        <dbReference type="ARBA" id="ARBA00023014"/>
    </source>
</evidence>
<evidence type="ECO:0000256" key="7">
    <source>
        <dbReference type="ARBA" id="ARBA00023004"/>
    </source>
</evidence>
<protein>
    <submittedName>
        <fullName evidence="10">Flavodoxin reductases (Ferredoxin-NADPH reductases) family 1</fullName>
    </submittedName>
</protein>
<dbReference type="GeneID" id="24861123"/>
<dbReference type="SUPFAM" id="SSF63380">
    <property type="entry name" value="Riboflavin synthase domain-like"/>
    <property type="match status" value="1"/>
</dbReference>
<dbReference type="InterPro" id="IPR039261">
    <property type="entry name" value="FNR_nucleotide-bd"/>
</dbReference>
<organism evidence="10 11">
    <name type="scientific">Methanosarcina siciliae T4/M</name>
    <dbReference type="NCBI Taxonomy" id="1434120"/>
    <lineage>
        <taxon>Archaea</taxon>
        <taxon>Methanobacteriati</taxon>
        <taxon>Methanobacteriota</taxon>
        <taxon>Stenosarchaea group</taxon>
        <taxon>Methanomicrobia</taxon>
        <taxon>Methanosarcinales</taxon>
        <taxon>Methanosarcinaceae</taxon>
        <taxon>Methanosarcina</taxon>
    </lineage>
</organism>
<dbReference type="GO" id="GO:0050660">
    <property type="term" value="F:flavin adenine dinucleotide binding"/>
    <property type="evidence" value="ECO:0007669"/>
    <property type="project" value="InterPro"/>
</dbReference>
<dbReference type="InterPro" id="IPR001433">
    <property type="entry name" value="OxRdtase_FAD/NAD-bd"/>
</dbReference>
<dbReference type="Gene3D" id="2.40.30.10">
    <property type="entry name" value="Translation factors"/>
    <property type="match status" value="1"/>
</dbReference>
<dbReference type="PROSITE" id="PS51384">
    <property type="entry name" value="FAD_FR"/>
    <property type="match status" value="1"/>
</dbReference>
<dbReference type="RefSeq" id="WP_048172637.1">
    <property type="nucleotide sequence ID" value="NZ_CP009506.1"/>
</dbReference>
<reference evidence="10 11" key="1">
    <citation type="submission" date="2014-07" db="EMBL/GenBank/DDBJ databases">
        <title>Methanogenic archaea and the global carbon cycle.</title>
        <authorList>
            <person name="Henriksen J.R."/>
            <person name="Luke J."/>
            <person name="Reinhart S."/>
            <person name="Benedict M.N."/>
            <person name="Youngblut N.D."/>
            <person name="Metcalf M.E."/>
            <person name="Whitaker R.J."/>
            <person name="Metcalf W.W."/>
        </authorList>
    </citation>
    <scope>NUCLEOTIDE SEQUENCE [LARGE SCALE GENOMIC DNA]</scope>
    <source>
        <strain evidence="10 11">T4/M</strain>
    </source>
</reference>
<dbReference type="InterPro" id="IPR012165">
    <property type="entry name" value="Cyt_c3_hydrogenase_gsu"/>
</dbReference>
<evidence type="ECO:0000313" key="11">
    <source>
        <dbReference type="Proteomes" id="UP000033111"/>
    </source>
</evidence>
<dbReference type="Pfam" id="PF00970">
    <property type="entry name" value="FAD_binding_6"/>
    <property type="match status" value="1"/>
</dbReference>
<evidence type="ECO:0000256" key="5">
    <source>
        <dbReference type="ARBA" id="ARBA00022827"/>
    </source>
</evidence>
<keyword evidence="5" id="KW-0274">FAD</keyword>
<dbReference type="Pfam" id="PF00175">
    <property type="entry name" value="NAD_binding_1"/>
    <property type="match status" value="1"/>
</dbReference>
<dbReference type="PIRSF" id="PIRSF006816">
    <property type="entry name" value="Cyc3_hyd_g"/>
    <property type="match status" value="1"/>
</dbReference>
<dbReference type="PANTHER" id="PTHR47354:SF6">
    <property type="entry name" value="NADH OXIDOREDUCTASE HCR"/>
    <property type="match status" value="1"/>
</dbReference>
<dbReference type="GO" id="GO:0006221">
    <property type="term" value="P:pyrimidine nucleotide biosynthetic process"/>
    <property type="evidence" value="ECO:0007669"/>
    <property type="project" value="InterPro"/>
</dbReference>
<keyword evidence="6" id="KW-0560">Oxidoreductase</keyword>
<evidence type="ECO:0000259" key="9">
    <source>
        <dbReference type="PROSITE" id="PS51384"/>
    </source>
</evidence>
<dbReference type="PATRIC" id="fig|1434120.4.peg.2924"/>
<dbReference type="InterPro" id="IPR050415">
    <property type="entry name" value="MRET"/>
</dbReference>
<dbReference type="AlphaFoldDB" id="A0A0E3P5K9"/>
<dbReference type="Gene3D" id="3.40.50.80">
    <property type="entry name" value="Nucleotide-binding domain of ferredoxin-NADP reductase (FNR) module"/>
    <property type="match status" value="1"/>
</dbReference>
<evidence type="ECO:0000256" key="6">
    <source>
        <dbReference type="ARBA" id="ARBA00023002"/>
    </source>
</evidence>
<name>A0A0E3P5K9_9EURY</name>
<dbReference type="KEGG" id="msw:MSSIT_2248"/>
<gene>
    <name evidence="10" type="ORF">MSSIT_2248</name>
</gene>
<dbReference type="GO" id="GO:0051537">
    <property type="term" value="F:2 iron, 2 sulfur cluster binding"/>
    <property type="evidence" value="ECO:0007669"/>
    <property type="project" value="UniProtKB-KW"/>
</dbReference>
<evidence type="ECO:0000256" key="4">
    <source>
        <dbReference type="ARBA" id="ARBA00022723"/>
    </source>
</evidence>
<accession>A0A0E3P5K9</accession>
<dbReference type="PRINTS" id="PR00406">
    <property type="entry name" value="CYTB5RDTASE"/>
</dbReference>
<comment type="cofactor">
    <cofactor evidence="1">
        <name>FAD</name>
        <dbReference type="ChEBI" id="CHEBI:57692"/>
    </cofactor>
</comment>
<keyword evidence="7" id="KW-0408">Iron</keyword>
<keyword evidence="3" id="KW-0001">2Fe-2S</keyword>
<feature type="domain" description="FAD-binding FR-type" evidence="9">
    <location>
        <begin position="1"/>
        <end position="98"/>
    </location>
</feature>
<dbReference type="InterPro" id="IPR017927">
    <property type="entry name" value="FAD-bd_FR_type"/>
</dbReference>
<dbReference type="GO" id="GO:0016491">
    <property type="term" value="F:oxidoreductase activity"/>
    <property type="evidence" value="ECO:0007669"/>
    <property type="project" value="UniProtKB-KW"/>
</dbReference>
<keyword evidence="11" id="KW-1185">Reference proteome</keyword>
<dbReference type="InterPro" id="IPR017938">
    <property type="entry name" value="Riboflavin_synthase-like_b-brl"/>
</dbReference>
<dbReference type="CDD" id="cd00322">
    <property type="entry name" value="FNR_like"/>
    <property type="match status" value="1"/>
</dbReference>
<dbReference type="GO" id="GO:0046872">
    <property type="term" value="F:metal ion binding"/>
    <property type="evidence" value="ECO:0007669"/>
    <property type="project" value="UniProtKB-KW"/>
</dbReference>
<dbReference type="Proteomes" id="UP000033111">
    <property type="component" value="Chromosome"/>
</dbReference>
<keyword evidence="2" id="KW-0285">Flavoprotein</keyword>
<dbReference type="EMBL" id="CP009506">
    <property type="protein sequence ID" value="AKB28967.1"/>
    <property type="molecule type" value="Genomic_DNA"/>
</dbReference>
<evidence type="ECO:0000256" key="2">
    <source>
        <dbReference type="ARBA" id="ARBA00022630"/>
    </source>
</evidence>
<evidence type="ECO:0000256" key="1">
    <source>
        <dbReference type="ARBA" id="ARBA00001974"/>
    </source>
</evidence>
<dbReference type="HOGENOM" id="CLU_003827_7_3_2"/>
<evidence type="ECO:0000313" key="10">
    <source>
        <dbReference type="EMBL" id="AKB28967.1"/>
    </source>
</evidence>
<sequence>MFFETRVIEVIQRTPDVKSVRFEKPQGFSYLAGQYVVLILGGSSNPMKKPFTLSSSPTEEFLEITKKLTGHPFSNALAALKPGDRVSINGPYGDFTFLEEYKNIGMLSGGIGITPLRSIIKYLVDKKLNTSIILLYSNRSENDIAFKEELENAQKQNPDIKIIDTITRPGSDWKGVTGRINAEMIKKYIPDYRERTFFTCGPSRMVDSMVSLLKELEIPEKQIKREIFPGEN</sequence>